<evidence type="ECO:0000256" key="3">
    <source>
        <dbReference type="ARBA" id="ARBA00022692"/>
    </source>
</evidence>
<dbReference type="AlphaFoldDB" id="A0A2K3MEB9"/>
<keyword evidence="5 6" id="KW-0472">Membrane</keyword>
<dbReference type="Proteomes" id="UP000236291">
    <property type="component" value="Unassembled WGS sequence"/>
</dbReference>
<proteinExistence type="inferred from homology"/>
<dbReference type="InterPro" id="IPR000109">
    <property type="entry name" value="POT_fam"/>
</dbReference>
<dbReference type="SUPFAM" id="SSF103473">
    <property type="entry name" value="MFS general substrate transporter"/>
    <property type="match status" value="1"/>
</dbReference>
<feature type="transmembrane region" description="Helical" evidence="6">
    <location>
        <begin position="55"/>
        <end position="75"/>
    </location>
</feature>
<evidence type="ECO:0000256" key="6">
    <source>
        <dbReference type="SAM" id="Phobius"/>
    </source>
</evidence>
<feature type="transmembrane region" description="Helical" evidence="6">
    <location>
        <begin position="81"/>
        <end position="107"/>
    </location>
</feature>
<gene>
    <name evidence="7" type="ORF">L195_g045259</name>
</gene>
<dbReference type="Pfam" id="PF00854">
    <property type="entry name" value="PTR2"/>
    <property type="match status" value="1"/>
</dbReference>
<comment type="subcellular location">
    <subcellularLocation>
        <location evidence="1">Membrane</location>
        <topology evidence="1">Multi-pass membrane protein</topology>
    </subcellularLocation>
</comment>
<dbReference type="GO" id="GO:0022857">
    <property type="term" value="F:transmembrane transporter activity"/>
    <property type="evidence" value="ECO:0007669"/>
    <property type="project" value="InterPro"/>
</dbReference>
<reference evidence="7 8" key="1">
    <citation type="journal article" date="2014" name="Am. J. Bot.">
        <title>Genome assembly and annotation for red clover (Trifolium pratense; Fabaceae).</title>
        <authorList>
            <person name="Istvanek J."/>
            <person name="Jaros M."/>
            <person name="Krenek A."/>
            <person name="Repkova J."/>
        </authorList>
    </citation>
    <scope>NUCLEOTIDE SEQUENCE [LARGE SCALE GENOMIC DNA]</scope>
    <source>
        <strain evidence="8">cv. Tatra</strain>
        <tissue evidence="7">Young leaves</tissue>
    </source>
</reference>
<evidence type="ECO:0000313" key="8">
    <source>
        <dbReference type="Proteomes" id="UP000236291"/>
    </source>
</evidence>
<protein>
    <submittedName>
        <fullName evidence="7">Putative peptide/nitrate transporter</fullName>
    </submittedName>
</protein>
<dbReference type="Gene3D" id="1.20.1250.20">
    <property type="entry name" value="MFS general substrate transporter like domains"/>
    <property type="match status" value="1"/>
</dbReference>
<comment type="caution">
    <text evidence="7">The sequence shown here is derived from an EMBL/GenBank/DDBJ whole genome shotgun (WGS) entry which is preliminary data.</text>
</comment>
<reference evidence="7 8" key="2">
    <citation type="journal article" date="2017" name="Front. Plant Sci.">
        <title>Gene Classification and Mining of Molecular Markers Useful in Red Clover (Trifolium pratense) Breeding.</title>
        <authorList>
            <person name="Istvanek J."/>
            <person name="Dluhosova J."/>
            <person name="Dluhos P."/>
            <person name="Patkova L."/>
            <person name="Nedelnik J."/>
            <person name="Repkova J."/>
        </authorList>
    </citation>
    <scope>NUCLEOTIDE SEQUENCE [LARGE SCALE GENOMIC DNA]</scope>
    <source>
        <strain evidence="8">cv. Tatra</strain>
        <tissue evidence="7">Young leaves</tissue>
    </source>
</reference>
<dbReference type="PANTHER" id="PTHR11654">
    <property type="entry name" value="OLIGOPEPTIDE TRANSPORTER-RELATED"/>
    <property type="match status" value="1"/>
</dbReference>
<dbReference type="STRING" id="57577.A0A2K3MEB9"/>
<evidence type="ECO:0000256" key="5">
    <source>
        <dbReference type="ARBA" id="ARBA00023136"/>
    </source>
</evidence>
<keyword evidence="4 6" id="KW-1133">Transmembrane helix</keyword>
<name>A0A2K3MEB9_TRIPR</name>
<keyword evidence="3 6" id="KW-0812">Transmembrane</keyword>
<evidence type="ECO:0000256" key="1">
    <source>
        <dbReference type="ARBA" id="ARBA00004141"/>
    </source>
</evidence>
<feature type="non-terminal residue" evidence="7">
    <location>
        <position position="158"/>
    </location>
</feature>
<dbReference type="GO" id="GO:0016020">
    <property type="term" value="C:membrane"/>
    <property type="evidence" value="ECO:0007669"/>
    <property type="project" value="UniProtKB-SubCell"/>
</dbReference>
<organism evidence="7 8">
    <name type="scientific">Trifolium pratense</name>
    <name type="common">Red clover</name>
    <dbReference type="NCBI Taxonomy" id="57577"/>
    <lineage>
        <taxon>Eukaryota</taxon>
        <taxon>Viridiplantae</taxon>
        <taxon>Streptophyta</taxon>
        <taxon>Embryophyta</taxon>
        <taxon>Tracheophyta</taxon>
        <taxon>Spermatophyta</taxon>
        <taxon>Magnoliopsida</taxon>
        <taxon>eudicotyledons</taxon>
        <taxon>Gunneridae</taxon>
        <taxon>Pentapetalae</taxon>
        <taxon>rosids</taxon>
        <taxon>fabids</taxon>
        <taxon>Fabales</taxon>
        <taxon>Fabaceae</taxon>
        <taxon>Papilionoideae</taxon>
        <taxon>50 kb inversion clade</taxon>
        <taxon>NPAAA clade</taxon>
        <taxon>Hologalegina</taxon>
        <taxon>IRL clade</taxon>
        <taxon>Trifolieae</taxon>
        <taxon>Trifolium</taxon>
    </lineage>
</organism>
<comment type="similarity">
    <text evidence="2">Belongs to the major facilitator superfamily. Proton-dependent oligopeptide transporter (POT/PTR) (TC 2.A.17) family.</text>
</comment>
<evidence type="ECO:0000313" key="7">
    <source>
        <dbReference type="EMBL" id="PNX89142.1"/>
    </source>
</evidence>
<sequence>MDKHVKQQQECNTFLFTSFAIMSIGAGGIRPCSLAFAADQINNPKNERIMKSFFNWYYVSVGVSVMISVVFIVYVQVKAGWVIGFGIPVGLMLLSSVMFFLGSFMYVKVKPNKSLLAGFAQVIVASWKNRHLTLPHPNNSGLWYFHNGSNLVQPTEKA</sequence>
<evidence type="ECO:0000256" key="4">
    <source>
        <dbReference type="ARBA" id="ARBA00022989"/>
    </source>
</evidence>
<dbReference type="EMBL" id="ASHM01058814">
    <property type="protein sequence ID" value="PNX89142.1"/>
    <property type="molecule type" value="Genomic_DNA"/>
</dbReference>
<dbReference type="InterPro" id="IPR036259">
    <property type="entry name" value="MFS_trans_sf"/>
</dbReference>
<accession>A0A2K3MEB9</accession>
<evidence type="ECO:0000256" key="2">
    <source>
        <dbReference type="ARBA" id="ARBA00005982"/>
    </source>
</evidence>